<evidence type="ECO:0000313" key="3">
    <source>
        <dbReference type="Proteomes" id="UP000011519"/>
    </source>
</evidence>
<gene>
    <name evidence="2" type="ORF">C483_02835</name>
</gene>
<dbReference type="PIRSF" id="PIRSF008711">
    <property type="entry name" value="UCP008711"/>
    <property type="match status" value="1"/>
</dbReference>
<sequence>MATGKTTWTIPEGYIPEGSNGPEPEMLSHESICILNTSDEDASIEITVYFTDREPAGPFEKTIPAERTKHLRFNEFEDPEEIPTGTPFASVIESDVPVVCQHTRLDSRQAENALLSTIAYPSES</sequence>
<evidence type="ECO:0008006" key="4">
    <source>
        <dbReference type="Google" id="ProtNLM"/>
    </source>
</evidence>
<reference evidence="2 3" key="1">
    <citation type="journal article" date="2014" name="PLoS Genet.">
        <title>Phylogenetically driven sequencing of extremely halophilic archaea reveals strategies for static and dynamic osmo-response.</title>
        <authorList>
            <person name="Becker E.A."/>
            <person name="Seitzer P.M."/>
            <person name="Tritt A."/>
            <person name="Larsen D."/>
            <person name="Krusor M."/>
            <person name="Yao A.I."/>
            <person name="Wu D."/>
            <person name="Madern D."/>
            <person name="Eisen J.A."/>
            <person name="Darling A.E."/>
            <person name="Facciotti M.T."/>
        </authorList>
    </citation>
    <scope>NUCLEOTIDE SEQUENCE [LARGE SCALE GENOMIC DNA]</scope>
    <source>
        <strain evidence="2 3">JCM 10989</strain>
    </source>
</reference>
<accession>M0A9Q6</accession>
<evidence type="ECO:0000256" key="1">
    <source>
        <dbReference type="SAM" id="MobiDB-lite"/>
    </source>
</evidence>
<dbReference type="Pfam" id="PF07100">
    <property type="entry name" value="ASRT"/>
    <property type="match status" value="1"/>
</dbReference>
<dbReference type="InterPro" id="IPR036698">
    <property type="entry name" value="TM1070-like_sf"/>
</dbReference>
<protein>
    <recommendedName>
        <fullName evidence="4">Sensory rhodopsin transducer</fullName>
    </recommendedName>
</protein>
<feature type="region of interest" description="Disordered" evidence="1">
    <location>
        <begin position="1"/>
        <end position="26"/>
    </location>
</feature>
<keyword evidence="3" id="KW-1185">Reference proteome</keyword>
<dbReference type="OrthoDB" id="228104at2157"/>
<dbReference type="Gene3D" id="2.60.290.11">
    <property type="entry name" value="TM1070-like"/>
    <property type="match status" value="1"/>
</dbReference>
<comment type="caution">
    <text evidence="2">The sequence shown here is derived from an EMBL/GenBank/DDBJ whole genome shotgun (WGS) entry which is preliminary data.</text>
</comment>
<dbReference type="PATRIC" id="fig|1227493.4.peg.532"/>
<proteinExistence type="predicted"/>
<dbReference type="InterPro" id="IPR009794">
    <property type="entry name" value="ASRT"/>
</dbReference>
<dbReference type="Proteomes" id="UP000011519">
    <property type="component" value="Unassembled WGS sequence"/>
</dbReference>
<dbReference type="EMBL" id="AOIM01000010">
    <property type="protein sequence ID" value="ELY94632.1"/>
    <property type="molecule type" value="Genomic_DNA"/>
</dbReference>
<dbReference type="AlphaFoldDB" id="M0A9Q6"/>
<name>M0A9Q6_9EURY</name>
<organism evidence="2 3">
    <name type="scientific">Natrialba hulunbeirensis JCM 10989</name>
    <dbReference type="NCBI Taxonomy" id="1227493"/>
    <lineage>
        <taxon>Archaea</taxon>
        <taxon>Methanobacteriati</taxon>
        <taxon>Methanobacteriota</taxon>
        <taxon>Stenosarchaea group</taxon>
        <taxon>Halobacteria</taxon>
        <taxon>Halobacteriales</taxon>
        <taxon>Natrialbaceae</taxon>
        <taxon>Natrialba</taxon>
    </lineage>
</organism>
<dbReference type="STRING" id="1227493.C483_02835"/>
<dbReference type="SUPFAM" id="SSF89232">
    <property type="entry name" value="Hypothetical protein TM1070"/>
    <property type="match status" value="1"/>
</dbReference>
<dbReference type="RefSeq" id="WP_006651822.1">
    <property type="nucleotide sequence ID" value="NZ_AOIM01000010.1"/>
</dbReference>
<evidence type="ECO:0000313" key="2">
    <source>
        <dbReference type="EMBL" id="ELY94632.1"/>
    </source>
</evidence>